<organism evidence="2 3">
    <name type="scientific">Streptomyces amritsarensis</name>
    <dbReference type="NCBI Taxonomy" id="681158"/>
    <lineage>
        <taxon>Bacteria</taxon>
        <taxon>Bacillati</taxon>
        <taxon>Actinomycetota</taxon>
        <taxon>Actinomycetes</taxon>
        <taxon>Kitasatosporales</taxon>
        <taxon>Streptomycetaceae</taxon>
        <taxon>Streptomyces</taxon>
    </lineage>
</organism>
<protein>
    <recommendedName>
        <fullName evidence="4">Helix-turn-helix domain-containing protein</fullName>
    </recommendedName>
</protein>
<evidence type="ECO:0008006" key="4">
    <source>
        <dbReference type="Google" id="ProtNLM"/>
    </source>
</evidence>
<evidence type="ECO:0000313" key="2">
    <source>
        <dbReference type="EMBL" id="OLZ72523.1"/>
    </source>
</evidence>
<name>A0ABX3GCK5_9ACTN</name>
<feature type="region of interest" description="Disordered" evidence="1">
    <location>
        <begin position="66"/>
        <end position="95"/>
    </location>
</feature>
<evidence type="ECO:0000313" key="3">
    <source>
        <dbReference type="Proteomes" id="UP000187151"/>
    </source>
</evidence>
<feature type="compositionally biased region" description="Basic and acidic residues" evidence="1">
    <location>
        <begin position="77"/>
        <end position="89"/>
    </location>
</feature>
<proteinExistence type="predicted"/>
<reference evidence="2 3" key="1">
    <citation type="submission" date="2016-01" db="EMBL/GenBank/DDBJ databases">
        <title>Streptomyces amritsarensis strain MTCC 11845 genome sequencing and assembly.</title>
        <authorList>
            <person name="Sharma D."/>
            <person name="Nair G.R."/>
            <person name="Kaur G."/>
            <person name="Manhas R.K."/>
            <person name="Mayilraj S."/>
        </authorList>
    </citation>
    <scope>NUCLEOTIDE SEQUENCE [LARGE SCALE GENOMIC DNA]</scope>
    <source>
        <strain evidence="2 3">MTCC 11845</strain>
    </source>
</reference>
<sequence>MTADVSKTPPAKSRTASTAKQKAAAALAALELVRWTPEEVVALRLLPYTSARVLRRKCNRREVYHHGDGGRITFTPEDIRRENERRTVRPFDSAA</sequence>
<comment type="caution">
    <text evidence="2">The sequence shown here is derived from an EMBL/GenBank/DDBJ whole genome shotgun (WGS) entry which is preliminary data.</text>
</comment>
<keyword evidence="3" id="KW-1185">Reference proteome</keyword>
<gene>
    <name evidence="2" type="ORF">AVW11_03785</name>
</gene>
<dbReference type="RefSeq" id="WP_076043196.1">
    <property type="nucleotide sequence ID" value="NZ_MQUR01000005.1"/>
</dbReference>
<accession>A0ABX3GCK5</accession>
<evidence type="ECO:0000256" key="1">
    <source>
        <dbReference type="SAM" id="MobiDB-lite"/>
    </source>
</evidence>
<dbReference type="Proteomes" id="UP000187151">
    <property type="component" value="Unassembled WGS sequence"/>
</dbReference>
<dbReference type="EMBL" id="MQUR01000005">
    <property type="protein sequence ID" value="OLZ72523.1"/>
    <property type="molecule type" value="Genomic_DNA"/>
</dbReference>